<feature type="transmembrane region" description="Helical" evidence="7">
    <location>
        <begin position="153"/>
        <end position="172"/>
    </location>
</feature>
<dbReference type="InterPro" id="IPR027469">
    <property type="entry name" value="Cation_efflux_TMD_sf"/>
</dbReference>
<feature type="transmembrane region" description="Helical" evidence="7">
    <location>
        <begin position="88"/>
        <end position="105"/>
    </location>
</feature>
<feature type="transmembrane region" description="Helical" evidence="7">
    <location>
        <begin position="178"/>
        <end position="195"/>
    </location>
</feature>
<dbReference type="Proteomes" id="UP001597420">
    <property type="component" value="Unassembled WGS sequence"/>
</dbReference>
<accession>A0ABW4NW88</accession>
<evidence type="ECO:0000256" key="7">
    <source>
        <dbReference type="SAM" id="Phobius"/>
    </source>
</evidence>
<comment type="caution">
    <text evidence="9">The sequence shown here is derived from an EMBL/GenBank/DDBJ whole genome shotgun (WGS) entry which is preliminary data.</text>
</comment>
<feature type="domain" description="Cation efflux protein transmembrane" evidence="8">
    <location>
        <begin position="31"/>
        <end position="206"/>
    </location>
</feature>
<evidence type="ECO:0000259" key="8">
    <source>
        <dbReference type="Pfam" id="PF01545"/>
    </source>
</evidence>
<evidence type="ECO:0000256" key="5">
    <source>
        <dbReference type="ARBA" id="ARBA00023136"/>
    </source>
</evidence>
<dbReference type="Pfam" id="PF01545">
    <property type="entry name" value="Cation_efflux"/>
    <property type="match status" value="1"/>
</dbReference>
<keyword evidence="3" id="KW-0406">Ion transport</keyword>
<feature type="transmembrane region" description="Helical" evidence="7">
    <location>
        <begin position="64"/>
        <end position="81"/>
    </location>
</feature>
<reference evidence="10" key="1">
    <citation type="journal article" date="2019" name="Int. J. Syst. Evol. Microbiol.">
        <title>The Global Catalogue of Microorganisms (GCM) 10K type strain sequencing project: providing services to taxonomists for standard genome sequencing and annotation.</title>
        <authorList>
            <consortium name="The Broad Institute Genomics Platform"/>
            <consortium name="The Broad Institute Genome Sequencing Center for Infectious Disease"/>
            <person name="Wu L."/>
            <person name="Ma J."/>
        </authorList>
    </citation>
    <scope>NUCLEOTIDE SEQUENCE [LARGE SCALE GENOMIC DNA]</scope>
    <source>
        <strain evidence="10">CCM 7950</strain>
    </source>
</reference>
<evidence type="ECO:0000256" key="4">
    <source>
        <dbReference type="ARBA" id="ARBA00022989"/>
    </source>
</evidence>
<evidence type="ECO:0000256" key="2">
    <source>
        <dbReference type="ARBA" id="ARBA00022692"/>
    </source>
</evidence>
<keyword evidence="10" id="KW-1185">Reference proteome</keyword>
<keyword evidence="2 7" id="KW-0812">Transmembrane</keyword>
<dbReference type="PANTHER" id="PTHR11562">
    <property type="entry name" value="CATION EFFLUX PROTEIN/ ZINC TRANSPORTER"/>
    <property type="match status" value="1"/>
</dbReference>
<evidence type="ECO:0000256" key="1">
    <source>
        <dbReference type="ARBA" id="ARBA00004141"/>
    </source>
</evidence>
<comment type="subcellular location">
    <subcellularLocation>
        <location evidence="1">Membrane</location>
        <topology evidence="1">Multi-pass membrane protein</topology>
    </subcellularLocation>
</comment>
<dbReference type="InterPro" id="IPR050681">
    <property type="entry name" value="CDF/SLC30A"/>
</dbReference>
<keyword evidence="3" id="KW-0862">Zinc</keyword>
<evidence type="ECO:0000256" key="6">
    <source>
        <dbReference type="SAM" id="MobiDB-lite"/>
    </source>
</evidence>
<keyword evidence="5 7" id="KW-0472">Membrane</keyword>
<dbReference type="PANTHER" id="PTHR11562:SF17">
    <property type="entry name" value="RE54080P-RELATED"/>
    <property type="match status" value="1"/>
</dbReference>
<name>A0ABW4NW88_9PAST</name>
<organism evidence="9 10">
    <name type="scientific">Pasteurella oralis</name>
    <dbReference type="NCBI Taxonomy" id="1071947"/>
    <lineage>
        <taxon>Bacteria</taxon>
        <taxon>Pseudomonadati</taxon>
        <taxon>Pseudomonadota</taxon>
        <taxon>Gammaproteobacteria</taxon>
        <taxon>Pasteurellales</taxon>
        <taxon>Pasteurellaceae</taxon>
        <taxon>Pasteurella</taxon>
    </lineage>
</organism>
<sequence>MPSQRTHHKHDHSSDHFHHHQHIHTENRRILVLSFFLITSFMIIEFLGGYSFNSLALMADAGHMANDSFALLIALIALYLNPQNQRRVAILNGFSLLLVAIYIIWEAIERWQYPQQIASLPMLIVAVLGLLVNVVVAHLMLKDDQANLNLRAAYLHVLADLLGSIVAISAGLSAYLFNWIWVDIIASFILSLFVLKSGYAIIKEALLGVE</sequence>
<protein>
    <submittedName>
        <fullName evidence="9">Cation diffusion facilitator family transporter</fullName>
    </submittedName>
</protein>
<evidence type="ECO:0000313" key="10">
    <source>
        <dbReference type="Proteomes" id="UP001597420"/>
    </source>
</evidence>
<dbReference type="RefSeq" id="WP_379098903.1">
    <property type="nucleotide sequence ID" value="NZ_JBHUFP010000025.1"/>
</dbReference>
<feature type="transmembrane region" description="Helical" evidence="7">
    <location>
        <begin position="117"/>
        <end position="141"/>
    </location>
</feature>
<dbReference type="InterPro" id="IPR002524">
    <property type="entry name" value="Cation_efflux"/>
</dbReference>
<dbReference type="EMBL" id="JBHUFP010000025">
    <property type="protein sequence ID" value="MFD1806570.1"/>
    <property type="molecule type" value="Genomic_DNA"/>
</dbReference>
<proteinExistence type="predicted"/>
<gene>
    <name evidence="9" type="ORF">ACFSAV_09400</name>
</gene>
<dbReference type="SUPFAM" id="SSF161111">
    <property type="entry name" value="Cation efflux protein transmembrane domain-like"/>
    <property type="match status" value="1"/>
</dbReference>
<evidence type="ECO:0000256" key="3">
    <source>
        <dbReference type="ARBA" id="ARBA00022906"/>
    </source>
</evidence>
<keyword evidence="3" id="KW-0864">Zinc transport</keyword>
<dbReference type="NCBIfam" id="TIGR01297">
    <property type="entry name" value="CDF"/>
    <property type="match status" value="1"/>
</dbReference>
<evidence type="ECO:0000313" key="9">
    <source>
        <dbReference type="EMBL" id="MFD1806570.1"/>
    </source>
</evidence>
<dbReference type="Gene3D" id="1.20.1510.10">
    <property type="entry name" value="Cation efflux protein transmembrane domain"/>
    <property type="match status" value="1"/>
</dbReference>
<feature type="region of interest" description="Disordered" evidence="6">
    <location>
        <begin position="1"/>
        <end position="20"/>
    </location>
</feature>
<keyword evidence="3" id="KW-0813">Transport</keyword>
<keyword evidence="4 7" id="KW-1133">Transmembrane helix</keyword>
<dbReference type="InterPro" id="IPR058533">
    <property type="entry name" value="Cation_efflux_TM"/>
</dbReference>
<feature type="transmembrane region" description="Helical" evidence="7">
    <location>
        <begin position="30"/>
        <end position="52"/>
    </location>
</feature>